<reference evidence="3 4" key="1">
    <citation type="journal article" date="2023" name="Plants (Basel)">
        <title>Bridging the Gap: Combining Genomics and Transcriptomics Approaches to Understand Stylosanthes scabra, an Orphan Legume from the Brazilian Caatinga.</title>
        <authorList>
            <person name="Ferreira-Neto J.R.C."/>
            <person name="da Silva M.D."/>
            <person name="Binneck E."/>
            <person name="de Melo N.F."/>
            <person name="da Silva R.H."/>
            <person name="de Melo A.L.T.M."/>
            <person name="Pandolfi V."/>
            <person name="Bustamante F.O."/>
            <person name="Brasileiro-Vidal A.C."/>
            <person name="Benko-Iseppon A.M."/>
        </authorList>
    </citation>
    <scope>NUCLEOTIDE SEQUENCE [LARGE SCALE GENOMIC DNA]</scope>
    <source>
        <tissue evidence="3">Leaves</tissue>
    </source>
</reference>
<protein>
    <recommendedName>
        <fullName evidence="5">F-box domain-containing protein</fullName>
    </recommendedName>
</protein>
<evidence type="ECO:0000259" key="1">
    <source>
        <dbReference type="SMART" id="SM00256"/>
    </source>
</evidence>
<dbReference type="Proteomes" id="UP001341840">
    <property type="component" value="Unassembled WGS sequence"/>
</dbReference>
<dbReference type="EMBL" id="JASCZI010211473">
    <property type="protein sequence ID" value="MED6192470.1"/>
    <property type="molecule type" value="Genomic_DNA"/>
</dbReference>
<dbReference type="SMART" id="SM00256">
    <property type="entry name" value="FBOX"/>
    <property type="match status" value="1"/>
</dbReference>
<evidence type="ECO:0008006" key="5">
    <source>
        <dbReference type="Google" id="ProtNLM"/>
    </source>
</evidence>
<dbReference type="Pfam" id="PF00646">
    <property type="entry name" value="F-box"/>
    <property type="match status" value="1"/>
</dbReference>
<dbReference type="InterPro" id="IPR032675">
    <property type="entry name" value="LRR_dom_sf"/>
</dbReference>
<dbReference type="SUPFAM" id="SSF52047">
    <property type="entry name" value="RNI-like"/>
    <property type="match status" value="1"/>
</dbReference>
<dbReference type="InterPro" id="IPR050232">
    <property type="entry name" value="FBL13/AtMIF1-like"/>
</dbReference>
<dbReference type="InterPro" id="IPR001810">
    <property type="entry name" value="F-box_dom"/>
</dbReference>
<dbReference type="Pfam" id="PF24758">
    <property type="entry name" value="LRR_At5g56370"/>
    <property type="match status" value="1"/>
</dbReference>
<dbReference type="InterPro" id="IPR055411">
    <property type="entry name" value="LRR_FXL15/At3g58940/PEG3-like"/>
</dbReference>
<proteinExistence type="predicted"/>
<keyword evidence="4" id="KW-1185">Reference proteome</keyword>
<gene>
    <name evidence="3" type="ORF">PIB30_010405</name>
</gene>
<sequence length="381" mass="43384">MKKKKQRRNPKPQNGDNIGTLSDELLLHILSFLPAATAVAASLLSHRFRHLWENLLVSYFDFDDGHRRIDFIKLVNGVINRRKEPNVRKLQLLCPSTTVNHIQNQIATCIDAALGPHLQEISLTLSSPCFFPHCILRCESLVSLHLQCRQMHAERICNVYRLPSLKKLVLKLCSANSIVPLLLCCPNLETLELDFHQGSILFMNISMLPKLKSLTLLGLGKRVYEITINTPLLEYLNINIESTKCNTLSLASNLNNLVNVHLNIVHHVKDVVKLLNKIYMAQCLTLNVSTIKKSKRTWTEPTLAPSCFGLYLKEVEFRGYCDSKEERAFLAYTLEKGLILKKMKIFHGLKKSSSVDIRKQQILKTLSTLPRSSNTCQLMFD</sequence>
<accession>A0ABU6X6Y8</accession>
<dbReference type="Gene3D" id="1.20.1280.50">
    <property type="match status" value="1"/>
</dbReference>
<dbReference type="SUPFAM" id="SSF81383">
    <property type="entry name" value="F-box domain"/>
    <property type="match status" value="1"/>
</dbReference>
<feature type="domain" description="FBD" evidence="2">
    <location>
        <begin position="306"/>
        <end position="381"/>
    </location>
</feature>
<organism evidence="3 4">
    <name type="scientific">Stylosanthes scabra</name>
    <dbReference type="NCBI Taxonomy" id="79078"/>
    <lineage>
        <taxon>Eukaryota</taxon>
        <taxon>Viridiplantae</taxon>
        <taxon>Streptophyta</taxon>
        <taxon>Embryophyta</taxon>
        <taxon>Tracheophyta</taxon>
        <taxon>Spermatophyta</taxon>
        <taxon>Magnoliopsida</taxon>
        <taxon>eudicotyledons</taxon>
        <taxon>Gunneridae</taxon>
        <taxon>Pentapetalae</taxon>
        <taxon>rosids</taxon>
        <taxon>fabids</taxon>
        <taxon>Fabales</taxon>
        <taxon>Fabaceae</taxon>
        <taxon>Papilionoideae</taxon>
        <taxon>50 kb inversion clade</taxon>
        <taxon>dalbergioids sensu lato</taxon>
        <taxon>Dalbergieae</taxon>
        <taxon>Pterocarpus clade</taxon>
        <taxon>Stylosanthes</taxon>
    </lineage>
</organism>
<dbReference type="InterPro" id="IPR036047">
    <property type="entry name" value="F-box-like_dom_sf"/>
</dbReference>
<feature type="domain" description="F-box" evidence="1">
    <location>
        <begin position="21"/>
        <end position="62"/>
    </location>
</feature>
<evidence type="ECO:0000313" key="3">
    <source>
        <dbReference type="EMBL" id="MED6192470.1"/>
    </source>
</evidence>
<dbReference type="Gene3D" id="3.80.10.10">
    <property type="entry name" value="Ribonuclease Inhibitor"/>
    <property type="match status" value="1"/>
</dbReference>
<evidence type="ECO:0000259" key="2">
    <source>
        <dbReference type="SMART" id="SM00579"/>
    </source>
</evidence>
<dbReference type="InterPro" id="IPR006566">
    <property type="entry name" value="FBD"/>
</dbReference>
<dbReference type="PANTHER" id="PTHR31900">
    <property type="entry name" value="F-BOX/RNI SUPERFAMILY PROTEIN-RELATED"/>
    <property type="match status" value="1"/>
</dbReference>
<evidence type="ECO:0000313" key="4">
    <source>
        <dbReference type="Proteomes" id="UP001341840"/>
    </source>
</evidence>
<dbReference type="Pfam" id="PF08387">
    <property type="entry name" value="FBD"/>
    <property type="match status" value="1"/>
</dbReference>
<comment type="caution">
    <text evidence="3">The sequence shown here is derived from an EMBL/GenBank/DDBJ whole genome shotgun (WGS) entry which is preliminary data.</text>
</comment>
<dbReference type="SMART" id="SM00579">
    <property type="entry name" value="FBD"/>
    <property type="match status" value="1"/>
</dbReference>
<name>A0ABU6X6Y8_9FABA</name>
<dbReference type="PANTHER" id="PTHR31900:SF34">
    <property type="entry name" value="EMB|CAB62440.1-RELATED"/>
    <property type="match status" value="1"/>
</dbReference>